<evidence type="ECO:0000313" key="8">
    <source>
        <dbReference type="EMBL" id="KAI2665626.1"/>
    </source>
</evidence>
<evidence type="ECO:0000256" key="5">
    <source>
        <dbReference type="SAM" id="Phobius"/>
    </source>
</evidence>
<keyword evidence="4 5" id="KW-0472">Membrane</keyword>
<feature type="transmembrane region" description="Helical" evidence="5">
    <location>
        <begin position="314"/>
        <end position="331"/>
    </location>
</feature>
<evidence type="ECO:0000256" key="2">
    <source>
        <dbReference type="ARBA" id="ARBA00022692"/>
    </source>
</evidence>
<reference evidence="8 9" key="1">
    <citation type="submission" date="2022-01" db="EMBL/GenBank/DDBJ databases">
        <title>A high-quality chromosome-level genome assembly of rohu carp, Labeo rohita.</title>
        <authorList>
            <person name="Arick M.A. II"/>
            <person name="Hsu C.-Y."/>
            <person name="Magbanua Z."/>
            <person name="Pechanova O."/>
            <person name="Grover C."/>
            <person name="Miller E."/>
            <person name="Thrash A."/>
            <person name="Ezzel L."/>
            <person name="Alam S."/>
            <person name="Benzie J."/>
            <person name="Hamilton M."/>
            <person name="Karsi A."/>
            <person name="Lawrence M.L."/>
            <person name="Peterson D.G."/>
        </authorList>
    </citation>
    <scope>NUCLEOTIDE SEQUENCE [LARGE SCALE GENOMIC DNA]</scope>
    <source>
        <strain evidence="9">BAU-BD-2019</strain>
        <tissue evidence="8">Blood</tissue>
    </source>
</reference>
<keyword evidence="6" id="KW-0732">Signal</keyword>
<keyword evidence="2 5" id="KW-0812">Transmembrane</keyword>
<comment type="caution">
    <text evidence="8">The sequence shown here is derived from an EMBL/GenBank/DDBJ whole genome shotgun (WGS) entry which is preliminary data.</text>
</comment>
<feature type="transmembrane region" description="Helical" evidence="5">
    <location>
        <begin position="520"/>
        <end position="539"/>
    </location>
</feature>
<evidence type="ECO:0000256" key="1">
    <source>
        <dbReference type="ARBA" id="ARBA00004141"/>
    </source>
</evidence>
<feature type="domain" description="TM7S3/TM198-like" evidence="7">
    <location>
        <begin position="377"/>
        <end position="538"/>
    </location>
</feature>
<protein>
    <submittedName>
        <fullName evidence="8">Transmembrane 7 superfamily member 3</fullName>
    </submittedName>
</protein>
<feature type="signal peptide" evidence="6">
    <location>
        <begin position="1"/>
        <end position="21"/>
    </location>
</feature>
<dbReference type="Proteomes" id="UP000830375">
    <property type="component" value="Unassembled WGS sequence"/>
</dbReference>
<sequence length="602" mass="67347">MPLKRECLVLLVLSWVNCLRAQDENRVMFSLGTFQNVSVPVNGTVQAVISRIPADVSFLTLQFHTHHHNVTLSYTLIPLYGFSVTAADAGLLSNLTPSQTTVSWFLRTPDGSSVAGVGVILPYSSTDPVPGACNQEFPLEIDPNIYVQYNLFETTITFAPANIGYGRGESPPPCDVDMGSSTRWRLVYEVYQYFLPEGDLSEQSLISNMEKVANVQNVQDNSRKVMSLSSHDRTQFSFSSLPGQGVIFSVIVRDPVLNTSASYIPVHTYACSFNSTLDGCNDLGRVSTKVFFTVLGLAGLFVCFVGHRFFKCELFCMGFGFMAFVFFILITRTTQLDYDTITRAESSSRHRGLRLLLCRNSLMIRVMLLQLYHVLWISPGVRLALTALMGVVGGVAMVMSWWRFGSVMACVLVVGLILGFFISSIVFFTPLGDLAIFHNDVVFWVVFACIMVVVPLFFIRWPREGNIITCGVVGAYTVVLAVNAYTYTSLSYITLDVLKRFLNDNFSRAFISVPLQDVDFIMITVWVVLGVSGIVVQLYREKSRPFFPPSPYVMWKQERERRKTNVLDPSHHKPSLSARILGRIRQLTQRTEPAGETTPLLL</sequence>
<keyword evidence="9" id="KW-1185">Reference proteome</keyword>
<feature type="transmembrane region" description="Helical" evidence="5">
    <location>
        <begin position="290"/>
        <end position="307"/>
    </location>
</feature>
<dbReference type="EMBL" id="JACTAM010000004">
    <property type="protein sequence ID" value="KAI2665626.1"/>
    <property type="molecule type" value="Genomic_DNA"/>
</dbReference>
<feature type="domain" description="TM7S3/TM198-like" evidence="7">
    <location>
        <begin position="293"/>
        <end position="340"/>
    </location>
</feature>
<proteinExistence type="predicted"/>
<evidence type="ECO:0000259" key="7">
    <source>
        <dbReference type="Pfam" id="PF13886"/>
    </source>
</evidence>
<dbReference type="Pfam" id="PF25992">
    <property type="entry name" value="Ig_TM7SF3_N"/>
    <property type="match status" value="1"/>
</dbReference>
<dbReference type="PANTHER" id="PTHR15937:SF3">
    <property type="entry name" value="TRANSMEMBRANE 7 SUPERFAMILY MEMBER 3"/>
    <property type="match status" value="1"/>
</dbReference>
<name>A0ABQ8MSQ6_LABRO</name>
<comment type="subcellular location">
    <subcellularLocation>
        <location evidence="1">Membrane</location>
        <topology evidence="1">Multi-pass membrane protein</topology>
    </subcellularLocation>
</comment>
<dbReference type="InterPro" id="IPR025256">
    <property type="entry name" value="TM7S3/TM198-like_dom"/>
</dbReference>
<accession>A0ABQ8MSQ6</accession>
<dbReference type="PANTHER" id="PTHR15937">
    <property type="entry name" value="TRANSMEMBRANE 7 SUPERFAMILY MEMBER 3"/>
    <property type="match status" value="1"/>
</dbReference>
<dbReference type="Pfam" id="PF13886">
    <property type="entry name" value="TM7S3_TM198"/>
    <property type="match status" value="2"/>
</dbReference>
<evidence type="ECO:0000256" key="4">
    <source>
        <dbReference type="ARBA" id="ARBA00023136"/>
    </source>
</evidence>
<organism evidence="8 9">
    <name type="scientific">Labeo rohita</name>
    <name type="common">Indian major carp</name>
    <name type="synonym">Cyprinus rohita</name>
    <dbReference type="NCBI Taxonomy" id="84645"/>
    <lineage>
        <taxon>Eukaryota</taxon>
        <taxon>Metazoa</taxon>
        <taxon>Chordata</taxon>
        <taxon>Craniata</taxon>
        <taxon>Vertebrata</taxon>
        <taxon>Euteleostomi</taxon>
        <taxon>Actinopterygii</taxon>
        <taxon>Neopterygii</taxon>
        <taxon>Teleostei</taxon>
        <taxon>Ostariophysi</taxon>
        <taxon>Cypriniformes</taxon>
        <taxon>Cyprinidae</taxon>
        <taxon>Labeoninae</taxon>
        <taxon>Labeonini</taxon>
        <taxon>Labeo</taxon>
    </lineage>
</organism>
<evidence type="ECO:0000313" key="9">
    <source>
        <dbReference type="Proteomes" id="UP000830375"/>
    </source>
</evidence>
<feature type="transmembrane region" description="Helical" evidence="5">
    <location>
        <begin position="441"/>
        <end position="459"/>
    </location>
</feature>
<feature type="transmembrane region" description="Helical" evidence="5">
    <location>
        <begin position="381"/>
        <end position="402"/>
    </location>
</feature>
<feature type="transmembrane region" description="Helical" evidence="5">
    <location>
        <begin position="466"/>
        <end position="487"/>
    </location>
</feature>
<dbReference type="InterPro" id="IPR042502">
    <property type="entry name" value="TM7SF3"/>
</dbReference>
<gene>
    <name evidence="8" type="ORF">H4Q32_021973</name>
</gene>
<evidence type="ECO:0000256" key="3">
    <source>
        <dbReference type="ARBA" id="ARBA00022989"/>
    </source>
</evidence>
<feature type="chain" id="PRO_5045206263" evidence="6">
    <location>
        <begin position="22"/>
        <end position="602"/>
    </location>
</feature>
<feature type="transmembrane region" description="Helical" evidence="5">
    <location>
        <begin position="409"/>
        <end position="429"/>
    </location>
</feature>
<evidence type="ECO:0000256" key="6">
    <source>
        <dbReference type="SAM" id="SignalP"/>
    </source>
</evidence>
<keyword evidence="3 5" id="KW-1133">Transmembrane helix</keyword>